<evidence type="ECO:0000313" key="3">
    <source>
        <dbReference type="Proteomes" id="UP000253752"/>
    </source>
</evidence>
<dbReference type="EMBL" id="PPTX01000006">
    <property type="protein sequence ID" value="RDB80437.1"/>
    <property type="molecule type" value="Genomic_DNA"/>
</dbReference>
<dbReference type="InterPro" id="IPR042099">
    <property type="entry name" value="ANL_N_sf"/>
</dbReference>
<dbReference type="Pfam" id="PF00501">
    <property type="entry name" value="AMP-binding"/>
    <property type="match status" value="1"/>
</dbReference>
<dbReference type="PANTHER" id="PTHR45527:SF1">
    <property type="entry name" value="FATTY ACID SYNTHASE"/>
    <property type="match status" value="1"/>
</dbReference>
<protein>
    <submittedName>
        <fullName evidence="2">AMP-binding protein</fullName>
    </submittedName>
</protein>
<dbReference type="InterPro" id="IPR010071">
    <property type="entry name" value="AA_adenyl_dom"/>
</dbReference>
<evidence type="ECO:0000259" key="1">
    <source>
        <dbReference type="Pfam" id="PF00501"/>
    </source>
</evidence>
<dbReference type="InterPro" id="IPR045851">
    <property type="entry name" value="AMP-bd_C_sf"/>
</dbReference>
<dbReference type="PROSITE" id="PS00455">
    <property type="entry name" value="AMP_BINDING"/>
    <property type="match status" value="1"/>
</dbReference>
<dbReference type="Gene3D" id="3.40.50.12780">
    <property type="entry name" value="N-terminal domain of ligase-like"/>
    <property type="match status" value="1"/>
</dbReference>
<dbReference type="PANTHER" id="PTHR45527">
    <property type="entry name" value="NONRIBOSOMAL PEPTIDE SYNTHETASE"/>
    <property type="match status" value="1"/>
</dbReference>
<dbReference type="Gene3D" id="3.30.300.30">
    <property type="match status" value="1"/>
</dbReference>
<dbReference type="SUPFAM" id="SSF56801">
    <property type="entry name" value="Acetyl-CoA synthetase-like"/>
    <property type="match status" value="1"/>
</dbReference>
<sequence length="513" mass="56226">MKSKSNVLEYLAEAAKRRPGDTAVVDEFGSYTYKQLQDDSAAYGAALSEYDVANRGVVIMVEKCYDTLAIMLGTLFASGYYVPVDPSVPPVRLAHIVATLGSPLLVADEEALRGLQLEDACKIVSLEELHSQRAGIQQRDAVEPASLSTDPAYVLFTSGSTGAPKGVAVSHGAIISFIDEFVSEFGFERSDRFANQAPFDFDVSVKDIFGSLAVGATLVIVPRRLFMQPKALVEFLDEQRVTVMVWAVAALCMVNTFRAITSDSLTTVRKVLFSGEVMPLAHLKSLLASLPDAEFVNLYGPTEIICNCLYHRVDRAKDGAAELPLGKAFGHCEVLAIDEEGRRIVEPGQKGEIIVRGPSLALGYIGNREATEKAFAPNPLNSLYGERVYRTGDSAMLTDEGDLVFCGRKDNQIKYRGHRIELEEIDKAFEGFSDVDRCRCAFDSKKNRLCAFYEGTACEKELPGRAASLLPAFMRPTRIAKVPSMPLNKNGKVDRAMLLESHGEPAKRERADR</sequence>
<dbReference type="GO" id="GO:0031177">
    <property type="term" value="F:phosphopantetheine binding"/>
    <property type="evidence" value="ECO:0007669"/>
    <property type="project" value="TreeGrafter"/>
</dbReference>
<accession>A0A369MW14</accession>
<reference evidence="2 3" key="1">
    <citation type="journal article" date="2018" name="Elife">
        <title>Discovery and characterization of a prevalent human gut bacterial enzyme sufficient for the inactivation of a family of plant toxins.</title>
        <authorList>
            <person name="Koppel N."/>
            <person name="Bisanz J.E."/>
            <person name="Pandelia M.E."/>
            <person name="Turnbaugh P.J."/>
            <person name="Balskus E.P."/>
        </authorList>
    </citation>
    <scope>NUCLEOTIDE SEQUENCE [LARGE SCALE GENOMIC DNA]</scope>
    <source>
        <strain evidence="2 3">MR1 #12</strain>
    </source>
</reference>
<dbReference type="InterPro" id="IPR020845">
    <property type="entry name" value="AMP-binding_CS"/>
</dbReference>
<dbReference type="AlphaFoldDB" id="A0A369MW14"/>
<gene>
    <name evidence="2" type="ORF">C1872_05830</name>
</gene>
<feature type="domain" description="AMP-dependent synthetase/ligase" evidence="1">
    <location>
        <begin position="12"/>
        <end position="364"/>
    </location>
</feature>
<comment type="caution">
    <text evidence="2">The sequence shown here is derived from an EMBL/GenBank/DDBJ whole genome shotgun (WGS) entry which is preliminary data.</text>
</comment>
<dbReference type="NCBIfam" id="TIGR01733">
    <property type="entry name" value="AA-adenyl-dom"/>
    <property type="match status" value="1"/>
</dbReference>
<organism evidence="2 3">
    <name type="scientific">Eggerthella lenta</name>
    <name type="common">Eubacterium lentum</name>
    <dbReference type="NCBI Taxonomy" id="84112"/>
    <lineage>
        <taxon>Bacteria</taxon>
        <taxon>Bacillati</taxon>
        <taxon>Actinomycetota</taxon>
        <taxon>Coriobacteriia</taxon>
        <taxon>Eggerthellales</taxon>
        <taxon>Eggerthellaceae</taxon>
        <taxon>Eggerthella</taxon>
    </lineage>
</organism>
<proteinExistence type="predicted"/>
<dbReference type="GO" id="GO:0043041">
    <property type="term" value="P:amino acid activation for nonribosomal peptide biosynthetic process"/>
    <property type="evidence" value="ECO:0007669"/>
    <property type="project" value="TreeGrafter"/>
</dbReference>
<dbReference type="InterPro" id="IPR000873">
    <property type="entry name" value="AMP-dep_synth/lig_dom"/>
</dbReference>
<dbReference type="GO" id="GO:0005737">
    <property type="term" value="C:cytoplasm"/>
    <property type="evidence" value="ECO:0007669"/>
    <property type="project" value="TreeGrafter"/>
</dbReference>
<name>A0A369MW14_EGGLN</name>
<dbReference type="Proteomes" id="UP000253752">
    <property type="component" value="Unassembled WGS sequence"/>
</dbReference>
<evidence type="ECO:0000313" key="2">
    <source>
        <dbReference type="EMBL" id="RDB80437.1"/>
    </source>
</evidence>
<dbReference type="RefSeq" id="WP_114516344.1">
    <property type="nucleotide sequence ID" value="NZ_PPTX01000006.1"/>
</dbReference>
<dbReference type="GO" id="GO:0044550">
    <property type="term" value="P:secondary metabolite biosynthetic process"/>
    <property type="evidence" value="ECO:0007669"/>
    <property type="project" value="TreeGrafter"/>
</dbReference>